<proteinExistence type="inferred from homology"/>
<feature type="binding site" evidence="16">
    <location>
        <begin position="390"/>
        <end position="395"/>
    </location>
    <ligand>
        <name>substrate</name>
    </ligand>
</feature>
<evidence type="ECO:0000256" key="2">
    <source>
        <dbReference type="ARBA" id="ARBA00005199"/>
    </source>
</evidence>
<dbReference type="InterPro" id="IPR012768">
    <property type="entry name" value="Trehalose_TreZ"/>
</dbReference>
<comment type="similarity">
    <text evidence="3 14">Belongs to the glycosyl hydrolase 13 family.</text>
</comment>
<dbReference type="Gene3D" id="1.10.10.760">
    <property type="entry name" value="E-set domains of sugar-utilizing enzymes"/>
    <property type="match status" value="1"/>
</dbReference>
<feature type="binding site" evidence="16">
    <location>
        <begin position="258"/>
        <end position="263"/>
    </location>
    <ligand>
        <name>substrate</name>
    </ligand>
</feature>
<gene>
    <name evidence="19" type="ORF">N180_07815</name>
</gene>
<organism evidence="19 20">
    <name type="scientific">Pedobacter antarcticus 4BY</name>
    <dbReference type="NCBI Taxonomy" id="1358423"/>
    <lineage>
        <taxon>Bacteria</taxon>
        <taxon>Pseudomonadati</taxon>
        <taxon>Bacteroidota</taxon>
        <taxon>Sphingobacteriia</taxon>
        <taxon>Sphingobacteriales</taxon>
        <taxon>Sphingobacteriaceae</taxon>
        <taxon>Pedobacter</taxon>
    </lineage>
</organism>
<feature type="active site" description="Proton donor" evidence="15">
    <location>
        <position position="297"/>
    </location>
</feature>
<keyword evidence="7 14" id="KW-0378">Hydrolase</keyword>
<keyword evidence="9 14" id="KW-0326">Glycosidase</keyword>
<evidence type="ECO:0000256" key="16">
    <source>
        <dbReference type="PIRSR" id="PIRSR006337-2"/>
    </source>
</evidence>
<comment type="catalytic activity">
    <reaction evidence="12 14">
        <text>hydrolysis of (1-&gt;4)-alpha-D-glucosidic linkage in 4-alpha-D-[(1-&gt;4)-alpha-D-glucanosyl]n trehalose to yield trehalose and (1-&gt;4)-alpha-D-glucan.</text>
        <dbReference type="EC" id="3.2.1.141"/>
    </reaction>
</comment>
<dbReference type="InterPro" id="IPR006047">
    <property type="entry name" value="GH13_cat_dom"/>
</dbReference>
<evidence type="ECO:0000256" key="8">
    <source>
        <dbReference type="ARBA" id="ARBA00023277"/>
    </source>
</evidence>
<evidence type="ECO:0000313" key="19">
    <source>
        <dbReference type="EMBL" id="KEQ31384.1"/>
    </source>
</evidence>
<dbReference type="EC" id="3.2.1.141" evidence="4 13"/>
<evidence type="ECO:0000256" key="7">
    <source>
        <dbReference type="ARBA" id="ARBA00022801"/>
    </source>
</evidence>
<accession>A0A081PL11</accession>
<feature type="active site" description="Nucleophile" evidence="15">
    <location>
        <position position="260"/>
    </location>
</feature>
<dbReference type="Proteomes" id="UP000028007">
    <property type="component" value="Unassembled WGS sequence"/>
</dbReference>
<dbReference type="SUPFAM" id="SSF51445">
    <property type="entry name" value="(Trans)glycosidases"/>
    <property type="match status" value="1"/>
</dbReference>
<comment type="caution">
    <text evidence="19">The sequence shown here is derived from an EMBL/GenBank/DDBJ whole genome shotgun (WGS) entry which is preliminary data.</text>
</comment>
<feature type="site" description="Transition state stabilizer" evidence="17">
    <location>
        <position position="391"/>
    </location>
</feature>
<dbReference type="eggNOG" id="COG0296">
    <property type="taxonomic scope" value="Bacteria"/>
</dbReference>
<name>A0A081PL11_9SPHI</name>
<evidence type="ECO:0000256" key="15">
    <source>
        <dbReference type="PIRSR" id="PIRSR006337-1"/>
    </source>
</evidence>
<evidence type="ECO:0000313" key="20">
    <source>
        <dbReference type="Proteomes" id="UP000028007"/>
    </source>
</evidence>
<dbReference type="RefSeq" id="WP_037438179.1">
    <property type="nucleotide sequence ID" value="NZ_JNFF01000017.1"/>
</dbReference>
<evidence type="ECO:0000256" key="4">
    <source>
        <dbReference type="ARBA" id="ARBA00012268"/>
    </source>
</evidence>
<dbReference type="GO" id="GO:0005737">
    <property type="term" value="C:cytoplasm"/>
    <property type="evidence" value="ECO:0007669"/>
    <property type="project" value="UniProtKB-SubCell"/>
</dbReference>
<evidence type="ECO:0000259" key="18">
    <source>
        <dbReference type="SMART" id="SM00642"/>
    </source>
</evidence>
<keyword evidence="20" id="KW-1185">Reference proteome</keyword>
<evidence type="ECO:0000256" key="10">
    <source>
        <dbReference type="ARBA" id="ARBA00032057"/>
    </source>
</evidence>
<evidence type="ECO:0000256" key="12">
    <source>
        <dbReference type="ARBA" id="ARBA00034013"/>
    </source>
</evidence>
<evidence type="ECO:0000256" key="6">
    <source>
        <dbReference type="ARBA" id="ARBA00022490"/>
    </source>
</evidence>
<dbReference type="InterPro" id="IPR044901">
    <property type="entry name" value="Trehalose_TreZ_E-set_sf"/>
</dbReference>
<dbReference type="InterPro" id="IPR013783">
    <property type="entry name" value="Ig-like_fold"/>
</dbReference>
<evidence type="ECO:0000256" key="9">
    <source>
        <dbReference type="ARBA" id="ARBA00023295"/>
    </source>
</evidence>
<feature type="binding site" evidence="16">
    <location>
        <begin position="322"/>
        <end position="326"/>
    </location>
    <ligand>
        <name>substrate</name>
    </ligand>
</feature>
<evidence type="ECO:0000256" key="11">
    <source>
        <dbReference type="ARBA" id="ARBA00033284"/>
    </source>
</evidence>
<dbReference type="GO" id="GO:0005992">
    <property type="term" value="P:trehalose biosynthetic process"/>
    <property type="evidence" value="ECO:0007669"/>
    <property type="project" value="UniProtKB-UniRule"/>
</dbReference>
<dbReference type="NCBIfam" id="TIGR02402">
    <property type="entry name" value="trehalose_TreZ"/>
    <property type="match status" value="1"/>
</dbReference>
<dbReference type="Gene3D" id="2.60.40.10">
    <property type="entry name" value="Immunoglobulins"/>
    <property type="match status" value="1"/>
</dbReference>
<dbReference type="OrthoDB" id="9761875at2"/>
<evidence type="ECO:0000256" key="5">
    <source>
        <dbReference type="ARBA" id="ARBA00015938"/>
    </source>
</evidence>
<dbReference type="PIRSF" id="PIRSF006337">
    <property type="entry name" value="Trehalose_TreZ"/>
    <property type="match status" value="1"/>
</dbReference>
<dbReference type="SMART" id="SM00642">
    <property type="entry name" value="Aamy"/>
    <property type="match status" value="1"/>
</dbReference>
<feature type="domain" description="Glycosyl hydrolase family 13 catalytic" evidence="18">
    <location>
        <begin position="114"/>
        <end position="509"/>
    </location>
</feature>
<evidence type="ECO:0000256" key="13">
    <source>
        <dbReference type="NCBIfam" id="TIGR02402"/>
    </source>
</evidence>
<comment type="pathway">
    <text evidence="2 14">Glycan biosynthesis; trehalose biosynthesis.</text>
</comment>
<dbReference type="UniPathway" id="UPA00299"/>
<dbReference type="InterPro" id="IPR017853">
    <property type="entry name" value="GH"/>
</dbReference>
<dbReference type="PANTHER" id="PTHR43651">
    <property type="entry name" value="1,4-ALPHA-GLUCAN-BRANCHING ENZYME"/>
    <property type="match status" value="1"/>
</dbReference>
<dbReference type="EMBL" id="JNFF01000017">
    <property type="protein sequence ID" value="KEQ31384.1"/>
    <property type="molecule type" value="Genomic_DNA"/>
</dbReference>
<keyword evidence="6" id="KW-0963">Cytoplasm</keyword>
<dbReference type="AlphaFoldDB" id="A0A081PL11"/>
<evidence type="ECO:0000256" key="17">
    <source>
        <dbReference type="PIRSR" id="PIRSR006337-3"/>
    </source>
</evidence>
<dbReference type="Pfam" id="PF00128">
    <property type="entry name" value="Alpha-amylase"/>
    <property type="match status" value="1"/>
</dbReference>
<dbReference type="PANTHER" id="PTHR43651:SF11">
    <property type="entry name" value="MALTO-OLIGOSYLTREHALOSE TREHALOHYDROLASE"/>
    <property type="match status" value="1"/>
</dbReference>
<protein>
    <recommendedName>
        <fullName evidence="5 13">Malto-oligosyltrehalose trehalohydrolase</fullName>
        <shortName evidence="14">MTHase</shortName>
        <ecNumber evidence="4 13">3.2.1.141</ecNumber>
    </recommendedName>
    <alternativeName>
        <fullName evidence="11 14">4-alpha-D-((1-&gt;4)-alpha-D-glucano)trehalose trehalohydrolase</fullName>
    </alternativeName>
    <alternativeName>
        <fullName evidence="10 14">Maltooligosyl trehalose trehalohydrolase</fullName>
    </alternativeName>
</protein>
<dbReference type="SUPFAM" id="SSF81296">
    <property type="entry name" value="E set domains"/>
    <property type="match status" value="1"/>
</dbReference>
<dbReference type="InterPro" id="IPR014756">
    <property type="entry name" value="Ig_E-set"/>
</dbReference>
<dbReference type="CDD" id="cd02853">
    <property type="entry name" value="E_set_MTHase_like_N"/>
    <property type="match status" value="1"/>
</dbReference>
<sequence>MDISKRTTGINFTNNKMATINIWAPEAQNIEVQCGKFTISLHKDEFGNWIGFTDLIKAGDLYWLVIDGQKRIPDPASLSQPEGVHGPSCAIDLHYEWNDQNWKNPELKDYIFYELHTGTYTSQGDFQGIINKLDYLVELGITAIEIMPVAAFPGERNWGYDGVFPYAVQWSYGGAMGLQQLVDQCHQKGLAVVLDVVYNHLGPEGNYLTELGGYFTDKYKTPWGAAVNYDDRYSDGVRKFIIENVLMWFRDFHIDALRLDAVHAIKDFSAVHILQDIRKATDKLIKESGHVHYLIAESDLNDPRYITSLEENGLGMHAQWTDEFHHALRVSAGESKTGYYSDFTGVDHLAKAYKDAYVYTGTYSSERARKFGRGTTGHPGSQFVVFSQNHDQTGNRMLGSRSGTLYSYEMQKLLAGAVILSPFLPLLFMGEEYGEKNPFLYFVSHTDPGLVENVRSGRKQEFAAMHLEGEAPDPQDPATMQQSRLNWSALREKSHQTMFLFYQAIIALRKSHTQLCSDEKVLTRCIALKPLNCLLLERCATGSSELVFCMLNFSSEVQQISVPVNIKLDAVLFNSAALVWGGPGDVSEEQQPELQEISIQPESFIVYQANYV</sequence>
<evidence type="ECO:0000256" key="14">
    <source>
        <dbReference type="PIRNR" id="PIRNR006337"/>
    </source>
</evidence>
<reference evidence="19 20" key="1">
    <citation type="journal article" date="1992" name="Int. J. Syst. Bacteriol.">
        <title>Sphingobacterium antarcticus sp. nov. a Psychrotrophic Bacterium from the Soils of Schirmacher Oasis, Antarctica.</title>
        <authorList>
            <person name="Shivaji S."/>
            <person name="Ray M.K."/>
            <person name="Rao N.S."/>
            <person name="Saiserr L."/>
            <person name="Jagannadham M.V."/>
            <person name="Kumar G.S."/>
            <person name="Reddy G."/>
            <person name="Bhargava P.M."/>
        </authorList>
    </citation>
    <scope>NUCLEOTIDE SEQUENCE [LARGE SCALE GENOMIC DNA]</scope>
    <source>
        <strain evidence="19 20">4BY</strain>
    </source>
</reference>
<evidence type="ECO:0000256" key="1">
    <source>
        <dbReference type="ARBA" id="ARBA00004496"/>
    </source>
</evidence>
<comment type="subcellular location">
    <subcellularLocation>
        <location evidence="1 15">Cytoplasm</location>
    </subcellularLocation>
</comment>
<evidence type="ECO:0000256" key="3">
    <source>
        <dbReference type="ARBA" id="ARBA00008061"/>
    </source>
</evidence>
<dbReference type="CDD" id="cd11325">
    <property type="entry name" value="AmyAc_GTHase"/>
    <property type="match status" value="1"/>
</dbReference>
<dbReference type="GO" id="GO:0033942">
    <property type="term" value="F:4-alpha-D-(1-&gt;4)-alpha-D-glucanotrehalose trehalohydrolase activity"/>
    <property type="evidence" value="ECO:0007669"/>
    <property type="project" value="UniProtKB-EC"/>
</dbReference>
<keyword evidence="8" id="KW-0119">Carbohydrate metabolism</keyword>
<dbReference type="Gene3D" id="3.20.20.80">
    <property type="entry name" value="Glycosidases"/>
    <property type="match status" value="1"/>
</dbReference>